<protein>
    <recommendedName>
        <fullName evidence="4">Secreted protein</fullName>
    </recommendedName>
</protein>
<keyword evidence="1" id="KW-0472">Membrane</keyword>
<name>A0ABU6TVZ5_9FABA</name>
<keyword evidence="1" id="KW-1133">Transmembrane helix</keyword>
<feature type="transmembrane region" description="Helical" evidence="1">
    <location>
        <begin position="12"/>
        <end position="33"/>
    </location>
</feature>
<comment type="caution">
    <text evidence="2">The sequence shown here is derived from an EMBL/GenBank/DDBJ whole genome shotgun (WGS) entry which is preliminary data.</text>
</comment>
<dbReference type="EMBL" id="JASCZI010093029">
    <property type="protein sequence ID" value="MED6153021.1"/>
    <property type="molecule type" value="Genomic_DNA"/>
</dbReference>
<evidence type="ECO:0008006" key="4">
    <source>
        <dbReference type="Google" id="ProtNLM"/>
    </source>
</evidence>
<proteinExistence type="predicted"/>
<keyword evidence="3" id="KW-1185">Reference proteome</keyword>
<sequence length="87" mass="9321">MDARVRERAKVACMGVVVVTTIHAPLPAAITFVPELRLMHRLCLREACSVLFDSITLVSMQLSMVSEAYVLATPARIDGVCASSACG</sequence>
<evidence type="ECO:0000313" key="2">
    <source>
        <dbReference type="EMBL" id="MED6153021.1"/>
    </source>
</evidence>
<keyword evidence="1" id="KW-0812">Transmembrane</keyword>
<evidence type="ECO:0000313" key="3">
    <source>
        <dbReference type="Proteomes" id="UP001341840"/>
    </source>
</evidence>
<gene>
    <name evidence="2" type="ORF">PIB30_097549</name>
</gene>
<reference evidence="2 3" key="1">
    <citation type="journal article" date="2023" name="Plants (Basel)">
        <title>Bridging the Gap: Combining Genomics and Transcriptomics Approaches to Understand Stylosanthes scabra, an Orphan Legume from the Brazilian Caatinga.</title>
        <authorList>
            <person name="Ferreira-Neto J.R.C."/>
            <person name="da Silva M.D."/>
            <person name="Binneck E."/>
            <person name="de Melo N.F."/>
            <person name="da Silva R.H."/>
            <person name="de Melo A.L.T.M."/>
            <person name="Pandolfi V."/>
            <person name="Bustamante F.O."/>
            <person name="Brasileiro-Vidal A.C."/>
            <person name="Benko-Iseppon A.M."/>
        </authorList>
    </citation>
    <scope>NUCLEOTIDE SEQUENCE [LARGE SCALE GENOMIC DNA]</scope>
    <source>
        <tissue evidence="2">Leaves</tissue>
    </source>
</reference>
<dbReference type="Proteomes" id="UP001341840">
    <property type="component" value="Unassembled WGS sequence"/>
</dbReference>
<evidence type="ECO:0000256" key="1">
    <source>
        <dbReference type="SAM" id="Phobius"/>
    </source>
</evidence>
<accession>A0ABU6TVZ5</accession>
<organism evidence="2 3">
    <name type="scientific">Stylosanthes scabra</name>
    <dbReference type="NCBI Taxonomy" id="79078"/>
    <lineage>
        <taxon>Eukaryota</taxon>
        <taxon>Viridiplantae</taxon>
        <taxon>Streptophyta</taxon>
        <taxon>Embryophyta</taxon>
        <taxon>Tracheophyta</taxon>
        <taxon>Spermatophyta</taxon>
        <taxon>Magnoliopsida</taxon>
        <taxon>eudicotyledons</taxon>
        <taxon>Gunneridae</taxon>
        <taxon>Pentapetalae</taxon>
        <taxon>rosids</taxon>
        <taxon>fabids</taxon>
        <taxon>Fabales</taxon>
        <taxon>Fabaceae</taxon>
        <taxon>Papilionoideae</taxon>
        <taxon>50 kb inversion clade</taxon>
        <taxon>dalbergioids sensu lato</taxon>
        <taxon>Dalbergieae</taxon>
        <taxon>Pterocarpus clade</taxon>
        <taxon>Stylosanthes</taxon>
    </lineage>
</organism>